<dbReference type="Gene3D" id="1.20.1250.20">
    <property type="entry name" value="MFS general substrate transporter like domains"/>
    <property type="match status" value="1"/>
</dbReference>
<accession>A0A5M8PMU1</accession>
<evidence type="ECO:0000256" key="5">
    <source>
        <dbReference type="SAM" id="MobiDB-lite"/>
    </source>
</evidence>
<feature type="transmembrane region" description="Helical" evidence="6">
    <location>
        <begin position="82"/>
        <end position="100"/>
    </location>
</feature>
<evidence type="ECO:0000256" key="6">
    <source>
        <dbReference type="SAM" id="Phobius"/>
    </source>
</evidence>
<evidence type="ECO:0000256" key="4">
    <source>
        <dbReference type="ARBA" id="ARBA00023136"/>
    </source>
</evidence>
<dbReference type="Pfam" id="PF07690">
    <property type="entry name" value="MFS_1"/>
    <property type="match status" value="1"/>
</dbReference>
<dbReference type="PROSITE" id="PS50850">
    <property type="entry name" value="MFS"/>
    <property type="match status" value="1"/>
</dbReference>
<evidence type="ECO:0000256" key="3">
    <source>
        <dbReference type="ARBA" id="ARBA00022989"/>
    </source>
</evidence>
<dbReference type="PANTHER" id="PTHR42718">
    <property type="entry name" value="MAJOR FACILITATOR SUPERFAMILY MULTIDRUG TRANSPORTER MFSC"/>
    <property type="match status" value="1"/>
</dbReference>
<keyword evidence="2 6" id="KW-0812">Transmembrane</keyword>
<comment type="caution">
    <text evidence="8">The sequence shown here is derived from an EMBL/GenBank/DDBJ whole genome shotgun (WGS) entry which is preliminary data.</text>
</comment>
<dbReference type="OrthoDB" id="5086884at2759"/>
<feature type="transmembrane region" description="Helical" evidence="6">
    <location>
        <begin position="170"/>
        <end position="193"/>
    </location>
</feature>
<proteinExistence type="predicted"/>
<feature type="transmembrane region" description="Helical" evidence="6">
    <location>
        <begin position="141"/>
        <end position="158"/>
    </location>
</feature>
<evidence type="ECO:0000313" key="9">
    <source>
        <dbReference type="Proteomes" id="UP000324767"/>
    </source>
</evidence>
<evidence type="ECO:0000256" key="1">
    <source>
        <dbReference type="ARBA" id="ARBA00004141"/>
    </source>
</evidence>
<dbReference type="Proteomes" id="UP000324767">
    <property type="component" value="Unassembled WGS sequence"/>
</dbReference>
<organism evidence="8 9">
    <name type="scientific">Lasallia pustulata</name>
    <dbReference type="NCBI Taxonomy" id="136370"/>
    <lineage>
        <taxon>Eukaryota</taxon>
        <taxon>Fungi</taxon>
        <taxon>Dikarya</taxon>
        <taxon>Ascomycota</taxon>
        <taxon>Pezizomycotina</taxon>
        <taxon>Lecanoromycetes</taxon>
        <taxon>OSLEUM clade</taxon>
        <taxon>Umbilicariomycetidae</taxon>
        <taxon>Umbilicariales</taxon>
        <taxon>Umbilicariaceae</taxon>
        <taxon>Lasallia</taxon>
    </lineage>
</organism>
<keyword evidence="3 6" id="KW-1133">Transmembrane helix</keyword>
<gene>
    <name evidence="8" type="ORF">FRX48_05729</name>
</gene>
<dbReference type="GO" id="GO:0016020">
    <property type="term" value="C:membrane"/>
    <property type="evidence" value="ECO:0007669"/>
    <property type="project" value="UniProtKB-SubCell"/>
</dbReference>
<dbReference type="GO" id="GO:0022857">
    <property type="term" value="F:transmembrane transporter activity"/>
    <property type="evidence" value="ECO:0007669"/>
    <property type="project" value="InterPro"/>
</dbReference>
<evidence type="ECO:0000313" key="8">
    <source>
        <dbReference type="EMBL" id="KAA6410308.1"/>
    </source>
</evidence>
<feature type="transmembrane region" description="Helical" evidence="6">
    <location>
        <begin position="40"/>
        <end position="62"/>
    </location>
</feature>
<feature type="transmembrane region" description="Helical" evidence="6">
    <location>
        <begin position="471"/>
        <end position="490"/>
    </location>
</feature>
<evidence type="ECO:0000259" key="7">
    <source>
        <dbReference type="PROSITE" id="PS50850"/>
    </source>
</evidence>
<dbReference type="SUPFAM" id="SSF103473">
    <property type="entry name" value="MFS general substrate transporter"/>
    <property type="match status" value="2"/>
</dbReference>
<dbReference type="EMBL" id="VXIT01000009">
    <property type="protein sequence ID" value="KAA6410308.1"/>
    <property type="molecule type" value="Genomic_DNA"/>
</dbReference>
<dbReference type="Gene3D" id="1.20.1720.10">
    <property type="entry name" value="Multidrug resistance protein D"/>
    <property type="match status" value="1"/>
</dbReference>
<feature type="transmembrane region" description="Helical" evidence="6">
    <location>
        <begin position="308"/>
        <end position="331"/>
    </location>
</feature>
<feature type="transmembrane region" description="Helical" evidence="6">
    <location>
        <begin position="436"/>
        <end position="459"/>
    </location>
</feature>
<dbReference type="AlphaFoldDB" id="A0A5M8PMU1"/>
<feature type="region of interest" description="Disordered" evidence="5">
    <location>
        <begin position="1"/>
        <end position="20"/>
    </location>
</feature>
<dbReference type="FunFam" id="1.20.1250.20:FF:000447">
    <property type="entry name" value="MFS multidrug transporter, putative"/>
    <property type="match status" value="1"/>
</dbReference>
<feature type="transmembrane region" description="Helical" evidence="6">
    <location>
        <begin position="396"/>
        <end position="415"/>
    </location>
</feature>
<feature type="transmembrane region" description="Helical" evidence="6">
    <location>
        <begin position="371"/>
        <end position="390"/>
    </location>
</feature>
<dbReference type="PANTHER" id="PTHR42718:SF11">
    <property type="entry name" value="MAJOR FACILITATOR SUPERFAMILY (MFS) PROFILE DOMAIN-CONTAINING PROTEIN"/>
    <property type="match status" value="1"/>
</dbReference>
<name>A0A5M8PMU1_9LECA</name>
<dbReference type="InterPro" id="IPR011701">
    <property type="entry name" value="MFS"/>
</dbReference>
<evidence type="ECO:0000256" key="2">
    <source>
        <dbReference type="ARBA" id="ARBA00022692"/>
    </source>
</evidence>
<reference evidence="8 9" key="1">
    <citation type="submission" date="2019-09" db="EMBL/GenBank/DDBJ databases">
        <title>The hologenome of the rock-dwelling lichen Lasallia pustulata.</title>
        <authorList>
            <person name="Greshake Tzovaras B."/>
            <person name="Segers F."/>
            <person name="Bicker A."/>
            <person name="Dal Grande F."/>
            <person name="Otte J."/>
            <person name="Hankeln T."/>
            <person name="Schmitt I."/>
            <person name="Ebersberger I."/>
        </authorList>
    </citation>
    <scope>NUCLEOTIDE SEQUENCE [LARGE SCALE GENOMIC DNA]</scope>
    <source>
        <strain evidence="8">A1-1</strain>
    </source>
</reference>
<feature type="transmembrane region" description="Helical" evidence="6">
    <location>
        <begin position="343"/>
        <end position="364"/>
    </location>
</feature>
<comment type="subcellular location">
    <subcellularLocation>
        <location evidence="1">Membrane</location>
        <topology evidence="1">Multi-pass membrane protein</topology>
    </subcellularLocation>
</comment>
<dbReference type="InterPro" id="IPR020846">
    <property type="entry name" value="MFS_dom"/>
</dbReference>
<feature type="transmembrane region" description="Helical" evidence="6">
    <location>
        <begin position="233"/>
        <end position="255"/>
    </location>
</feature>
<feature type="transmembrane region" description="Helical" evidence="6">
    <location>
        <begin position="199"/>
        <end position="221"/>
    </location>
</feature>
<protein>
    <submittedName>
        <fullName evidence="8">Major facilitator superfamily transporter</fullName>
    </submittedName>
</protein>
<feature type="transmembrane region" description="Helical" evidence="6">
    <location>
        <begin position="112"/>
        <end position="129"/>
    </location>
</feature>
<keyword evidence="4 6" id="KW-0472">Membrane</keyword>
<feature type="domain" description="Major facilitator superfamily (MFS) profile" evidence="7">
    <location>
        <begin position="46"/>
        <end position="495"/>
    </location>
</feature>
<dbReference type="InterPro" id="IPR036259">
    <property type="entry name" value="MFS_trans_sf"/>
</dbReference>
<sequence length="537" mass="58621">MAIDNNAALPRNSPGDEPDEDIITRIERLGRQRPENFTTIWRELGFCTSLLMSILMAEYFISGFNLLLPTLASSLSIPPSTQTWPASAFTLVTGAFLLPFGRLADMYGGYPVFMFGLAWFTLWSLIAGFSVNELMLDFCRALQGLGPAAFLPSGIMLMGRIYRPGPRKNLVFSVYGACAPVGFFGGIFVAGLSGQYLTWGWYFWIGSILLGLVTVVAFLTVPSDVEESRGNGINMDWWGVATIVPGLILVIFAITDSAHAPQGWRTPYVYITLIFGVLFLGAAFYVEGWVATLPLLPFDLFKVPQMKPLLIALFFSYGVFGMYLLYASIYIQSILGAGPLLTTAWYAPMATGGLVLSLVGGLLLHLLPGTVLLVISGIGYTLSVLLFAIIPENPNYWAYVFPAMLCATLGIDITYNVTNIFITTSMPQNRQGLAGALINSTLFLGISFFLGFADIAATGTAHLGLKQSYKVAFWFAVGCSVLPLFLYVVFIRINKAKSELTADEKAELHAEVTRIMSRESAMSGRGQPVALQPLEEK</sequence>
<feature type="transmembrane region" description="Helical" evidence="6">
    <location>
        <begin position="267"/>
        <end position="296"/>
    </location>
</feature>